<evidence type="ECO:0000256" key="1">
    <source>
        <dbReference type="SAM" id="Phobius"/>
    </source>
</evidence>
<proteinExistence type="predicted"/>
<feature type="transmembrane region" description="Helical" evidence="1">
    <location>
        <begin position="230"/>
        <end position="252"/>
    </location>
</feature>
<feature type="transmembrane region" description="Helical" evidence="1">
    <location>
        <begin position="125"/>
        <end position="147"/>
    </location>
</feature>
<feature type="transmembrane region" description="Helical" evidence="1">
    <location>
        <begin position="461"/>
        <end position="481"/>
    </location>
</feature>
<keyword evidence="1" id="KW-0812">Transmembrane</keyword>
<sequence length="484" mass="54769">MHNSRHIRHLQPPAITHILKEPTFWLLVLVGILYFYRPLFLDQTFFFRDLSYDFVPQKHLFAELVQSGEVPLWDPYRHGGQPYLADANNSALYPTNLLYVILPFFRAFTLNIVLHVICGLTSAYLFARVLGLCRSASVIVGLVYGFSGYMLSLINLHGRFLAMSLLPLLWTFWHLYLRDRRKFRYMVLTIIIGVLQVFAGAPEINVISLVLLLGWALVYPYAQVTRLARLGLWIVLGMFILGLASIQLLPTIEMSLQSARGEGLDYGQFSQWSLYPARILEMLFPGFFGYADTIPYNVHYWGGDLGEKGYAYILNVYFGWIAIVFAIIGGISTRVVPGLPVAVRRLLAGVFLLACLLALGQYFPLFRLVYHLPFITLFRYPVKFLSAGLFPFALLVGSTAHLYFAPSADRMPSRRLVGILWCLALLLGLCTLSLYLSEEFVAWVQETVFGESKGAIASDGLKSSCVHASALWVVVTLLFSYRRL</sequence>
<protein>
    <submittedName>
        <fullName evidence="2">Uncharacterized protein</fullName>
    </submittedName>
</protein>
<keyword evidence="1" id="KW-0472">Membrane</keyword>
<dbReference type="PANTHER" id="PTHR38454:SF1">
    <property type="entry name" value="INTEGRAL MEMBRANE PROTEIN"/>
    <property type="match status" value="1"/>
</dbReference>
<dbReference type="Proteomes" id="UP000649604">
    <property type="component" value="Unassembled WGS sequence"/>
</dbReference>
<organism evidence="2 3">
    <name type="scientific">candidate division KSB3 bacterium</name>
    <dbReference type="NCBI Taxonomy" id="2044937"/>
    <lineage>
        <taxon>Bacteria</taxon>
        <taxon>candidate division KSB3</taxon>
    </lineage>
</organism>
<feature type="non-terminal residue" evidence="2">
    <location>
        <position position="484"/>
    </location>
</feature>
<feature type="transmembrane region" description="Helical" evidence="1">
    <location>
        <begin position="153"/>
        <end position="173"/>
    </location>
</feature>
<evidence type="ECO:0000313" key="2">
    <source>
        <dbReference type="EMBL" id="MBD3325224.1"/>
    </source>
</evidence>
<feature type="transmembrane region" description="Helical" evidence="1">
    <location>
        <begin position="310"/>
        <end position="331"/>
    </location>
</feature>
<dbReference type="InterPro" id="IPR018580">
    <property type="entry name" value="Uncharacterised_YfhO"/>
</dbReference>
<gene>
    <name evidence="2" type="ORF">GF339_11610</name>
</gene>
<feature type="transmembrane region" description="Helical" evidence="1">
    <location>
        <begin position="24"/>
        <end position="41"/>
    </location>
</feature>
<dbReference type="EMBL" id="WJJP01000379">
    <property type="protein sequence ID" value="MBD3325224.1"/>
    <property type="molecule type" value="Genomic_DNA"/>
</dbReference>
<dbReference type="PANTHER" id="PTHR38454">
    <property type="entry name" value="INTEGRAL MEMBRANE PROTEIN-RELATED"/>
    <property type="match status" value="1"/>
</dbReference>
<feature type="transmembrane region" description="Helical" evidence="1">
    <location>
        <begin position="343"/>
        <end position="364"/>
    </location>
</feature>
<feature type="transmembrane region" description="Helical" evidence="1">
    <location>
        <begin position="97"/>
        <end position="118"/>
    </location>
</feature>
<feature type="transmembrane region" description="Helical" evidence="1">
    <location>
        <begin position="416"/>
        <end position="436"/>
    </location>
</feature>
<keyword evidence="1" id="KW-1133">Transmembrane helix</keyword>
<feature type="transmembrane region" description="Helical" evidence="1">
    <location>
        <begin position="185"/>
        <end position="218"/>
    </location>
</feature>
<reference evidence="2" key="1">
    <citation type="submission" date="2019-11" db="EMBL/GenBank/DDBJ databases">
        <title>Microbial mats filling the niche in hypersaline microbial mats.</title>
        <authorList>
            <person name="Wong H.L."/>
            <person name="Macleod F.I."/>
            <person name="White R.A. III"/>
            <person name="Burns B.P."/>
        </authorList>
    </citation>
    <scope>NUCLEOTIDE SEQUENCE</scope>
    <source>
        <strain evidence="2">Rbin_158</strain>
    </source>
</reference>
<name>A0A9D5JVU5_9BACT</name>
<evidence type="ECO:0000313" key="3">
    <source>
        <dbReference type="Proteomes" id="UP000649604"/>
    </source>
</evidence>
<comment type="caution">
    <text evidence="2">The sequence shown here is derived from an EMBL/GenBank/DDBJ whole genome shotgun (WGS) entry which is preliminary data.</text>
</comment>
<accession>A0A9D5JVU5</accession>
<feature type="transmembrane region" description="Helical" evidence="1">
    <location>
        <begin position="384"/>
        <end position="404"/>
    </location>
</feature>
<dbReference type="AlphaFoldDB" id="A0A9D5JVU5"/>